<dbReference type="InterPro" id="IPR000477">
    <property type="entry name" value="RT_dom"/>
</dbReference>
<dbReference type="CDD" id="cd01650">
    <property type="entry name" value="RT_nLTR_like"/>
    <property type="match status" value="1"/>
</dbReference>
<sequence>MIWIKKGVNARPVATAYPDLTAVLIPMEKRNILVFSVYMEPRRNAIDMELKNMIDEIERVVRTTCANLYKELEIIVAGDINRHDPLWGGDSIRGSEEGAPIIDMMENLGLQNLLPRGTATFEKGYQMATINLMLITERLAAEAISCEVWPKEYGSDHKAIVIKFDARIIAKEPETRLLFKHANWGGMRRTVQMGLRNLPPATNIKSFYNSLITLMESAVHKYTPRTKPSPYGQRNCEMEDRAKHAKKLFFDTSHRQKRTHWRDFLSDHGNIWQAAKYLDPSSASPFSQIPELIREDGVPIQENTEIARKLLQDFFPPVPDVPTPSESNLPAQMEAVPITKEDVRRVVFAVSPYKAPGVDGIPAIVWRELWPVLQDRLLQLFRNSLDQSYLPRAWKVAKIVPLRKGGQNRNCKKSKSYRPISLLSTLGKIMESIIAERISYLVEEHDLLPKHHYGARKRRSTTQAVLWIAQKIFDAWRERKVLSLITFDVKGVYNGVAKDVLLRRMRERRVPEIWVRWADAFCSDREASILVNGELSERVKLKQVGPPQGSPLSPILFLFFNANLLQRKGGGEHGSIAFVDDYTVWVIGKSEEENTGYIQRQVIPQIELWERESGATFEADKTQLIHFNRKQSVPVTKVTIKGNQMESSETAKLLGIVLDSKVRWNSHVARATSKGKIAALALTRLKGLRPETAKQLYLATVAPVMDYGSPVWFPKLPKRHIQKFRQVQAIGARAVIGAFRTVACSIAEVEAGLEPVDIRLHYQVRQFCINSHTLPEKHPFWTLR</sequence>
<evidence type="ECO:0000256" key="2">
    <source>
        <dbReference type="ARBA" id="ARBA00023128"/>
    </source>
</evidence>
<dbReference type="SUPFAM" id="SSF56672">
    <property type="entry name" value="DNA/RNA polymerases"/>
    <property type="match status" value="1"/>
</dbReference>
<proteinExistence type="predicted"/>
<dbReference type="InterPro" id="IPR036691">
    <property type="entry name" value="Endo/exonu/phosph_ase_sf"/>
</dbReference>
<evidence type="ECO:0000313" key="5">
    <source>
        <dbReference type="Proteomes" id="UP001201980"/>
    </source>
</evidence>
<keyword evidence="4" id="KW-0548">Nucleotidyltransferase</keyword>
<keyword evidence="2" id="KW-0496">Mitochondrion</keyword>
<feature type="domain" description="Reverse transcriptase" evidence="3">
    <location>
        <begin position="383"/>
        <end position="658"/>
    </location>
</feature>
<keyword evidence="4" id="KW-0808">Transferase</keyword>
<dbReference type="InterPro" id="IPR005135">
    <property type="entry name" value="Endo/exonuclease/phosphatase"/>
</dbReference>
<dbReference type="SUPFAM" id="SSF56219">
    <property type="entry name" value="DNase I-like"/>
    <property type="match status" value="1"/>
</dbReference>
<gene>
    <name evidence="4" type="ORF">MKZ38_000563</name>
</gene>
<dbReference type="PANTHER" id="PTHR33481">
    <property type="entry name" value="REVERSE TRANSCRIPTASE"/>
    <property type="match status" value="1"/>
</dbReference>
<comment type="caution">
    <text evidence="4">The sequence shown here is derived from an EMBL/GenBank/DDBJ whole genome shotgun (WGS) entry which is preliminary data.</text>
</comment>
<dbReference type="AlphaFoldDB" id="A0AAD5WMN0"/>
<evidence type="ECO:0000256" key="1">
    <source>
        <dbReference type="ARBA" id="ARBA00004173"/>
    </source>
</evidence>
<keyword evidence="5" id="KW-1185">Reference proteome</keyword>
<dbReference type="Pfam" id="PF14529">
    <property type="entry name" value="Exo_endo_phos_2"/>
    <property type="match status" value="1"/>
</dbReference>
<keyword evidence="4" id="KW-0695">RNA-directed DNA polymerase</keyword>
<evidence type="ECO:0000259" key="3">
    <source>
        <dbReference type="PROSITE" id="PS50878"/>
    </source>
</evidence>
<dbReference type="EMBL" id="JAKWBI020001128">
    <property type="protein sequence ID" value="KAJ2891332.1"/>
    <property type="molecule type" value="Genomic_DNA"/>
</dbReference>
<protein>
    <submittedName>
        <fullName evidence="4">RNA-directed DNA polymerase from transposon BS</fullName>
    </submittedName>
</protein>
<dbReference type="PANTHER" id="PTHR33481:SF1">
    <property type="entry name" value="ENDONUCLEASE_EXONUCLEASE_PHOSPHATASE DOMAIN-CONTAINING PROTEIN-RELATED"/>
    <property type="match status" value="1"/>
</dbReference>
<accession>A0AAD5WMN0</accession>
<reference evidence="4" key="1">
    <citation type="submission" date="2022-07" db="EMBL/GenBank/DDBJ databases">
        <title>Draft genome sequence of Zalerion maritima ATCC 34329, a (micro)plastics degrading marine fungus.</title>
        <authorList>
            <person name="Paco A."/>
            <person name="Goncalves M.F.M."/>
            <person name="Rocha-Santos T.A.P."/>
            <person name="Alves A."/>
        </authorList>
    </citation>
    <scope>NUCLEOTIDE SEQUENCE</scope>
    <source>
        <strain evidence="4">ATCC 34329</strain>
    </source>
</reference>
<dbReference type="InterPro" id="IPR043502">
    <property type="entry name" value="DNA/RNA_pol_sf"/>
</dbReference>
<dbReference type="GO" id="GO:0005739">
    <property type="term" value="C:mitochondrion"/>
    <property type="evidence" value="ECO:0007669"/>
    <property type="project" value="UniProtKB-SubCell"/>
</dbReference>
<dbReference type="Pfam" id="PF00078">
    <property type="entry name" value="RVT_1"/>
    <property type="match status" value="1"/>
</dbReference>
<dbReference type="Proteomes" id="UP001201980">
    <property type="component" value="Unassembled WGS sequence"/>
</dbReference>
<dbReference type="PROSITE" id="PS50878">
    <property type="entry name" value="RT_POL"/>
    <property type="match status" value="1"/>
</dbReference>
<organism evidence="4 5">
    <name type="scientific">Zalerion maritima</name>
    <dbReference type="NCBI Taxonomy" id="339359"/>
    <lineage>
        <taxon>Eukaryota</taxon>
        <taxon>Fungi</taxon>
        <taxon>Dikarya</taxon>
        <taxon>Ascomycota</taxon>
        <taxon>Pezizomycotina</taxon>
        <taxon>Sordariomycetes</taxon>
        <taxon>Lulworthiomycetidae</taxon>
        <taxon>Lulworthiales</taxon>
        <taxon>Lulworthiaceae</taxon>
        <taxon>Zalerion</taxon>
    </lineage>
</organism>
<evidence type="ECO:0000313" key="4">
    <source>
        <dbReference type="EMBL" id="KAJ2891332.1"/>
    </source>
</evidence>
<comment type="subcellular location">
    <subcellularLocation>
        <location evidence="1">Mitochondrion</location>
    </subcellularLocation>
</comment>
<dbReference type="GO" id="GO:0003964">
    <property type="term" value="F:RNA-directed DNA polymerase activity"/>
    <property type="evidence" value="ECO:0007669"/>
    <property type="project" value="UniProtKB-KW"/>
</dbReference>
<name>A0AAD5WMN0_9PEZI</name>
<dbReference type="Gene3D" id="3.60.10.10">
    <property type="entry name" value="Endonuclease/exonuclease/phosphatase"/>
    <property type="match status" value="1"/>
</dbReference>